<sequence>MTNDETFGRVDSSVSSGLVPWGDPSEFVHTVTGKIIAYSDLDEEIEAGEILLRVVSATEATNTGEDLLDVCDA</sequence>
<dbReference type="EMBL" id="BARS01017503">
    <property type="protein sequence ID" value="GAF85982.1"/>
    <property type="molecule type" value="Genomic_DNA"/>
</dbReference>
<organism evidence="1">
    <name type="scientific">marine sediment metagenome</name>
    <dbReference type="NCBI Taxonomy" id="412755"/>
    <lineage>
        <taxon>unclassified sequences</taxon>
        <taxon>metagenomes</taxon>
        <taxon>ecological metagenomes</taxon>
    </lineage>
</organism>
<comment type="caution">
    <text evidence="1">The sequence shown here is derived from an EMBL/GenBank/DDBJ whole genome shotgun (WGS) entry which is preliminary data.</text>
</comment>
<gene>
    <name evidence="1" type="ORF">S01H1_28624</name>
</gene>
<proteinExistence type="predicted"/>
<reference evidence="1" key="1">
    <citation type="journal article" date="2014" name="Front. Microbiol.">
        <title>High frequency of phylogenetically diverse reductive dehalogenase-homologous genes in deep subseafloor sedimentary metagenomes.</title>
        <authorList>
            <person name="Kawai M."/>
            <person name="Futagami T."/>
            <person name="Toyoda A."/>
            <person name="Takaki Y."/>
            <person name="Nishi S."/>
            <person name="Hori S."/>
            <person name="Arai W."/>
            <person name="Tsubouchi T."/>
            <person name="Morono Y."/>
            <person name="Uchiyama I."/>
            <person name="Ito T."/>
            <person name="Fujiyama A."/>
            <person name="Inagaki F."/>
            <person name="Takami H."/>
        </authorList>
    </citation>
    <scope>NUCLEOTIDE SEQUENCE</scope>
    <source>
        <strain evidence="1">Expedition CK06-06</strain>
    </source>
</reference>
<feature type="non-terminal residue" evidence="1">
    <location>
        <position position="73"/>
    </location>
</feature>
<name>X0TCU2_9ZZZZ</name>
<dbReference type="AlphaFoldDB" id="X0TCU2"/>
<accession>X0TCU2</accession>
<protein>
    <submittedName>
        <fullName evidence="1">Uncharacterized protein</fullName>
    </submittedName>
</protein>
<evidence type="ECO:0000313" key="1">
    <source>
        <dbReference type="EMBL" id="GAF85982.1"/>
    </source>
</evidence>